<dbReference type="PANTHER" id="PTHR43135">
    <property type="entry name" value="ALPHA-D-RIBOSE 1-METHYLPHOSPHONATE 5-TRIPHOSPHATE DIPHOSPHATASE"/>
    <property type="match status" value="1"/>
</dbReference>
<dbReference type="AlphaFoldDB" id="L8HI35"/>
<dbReference type="STRING" id="1257118.L8HI35"/>
<dbReference type="PANTHER" id="PTHR43135:SF3">
    <property type="entry name" value="ALPHA-D-RIBOSE 1-METHYLPHOSPHONATE 5-TRIPHOSPHATE DIPHOSPHATASE"/>
    <property type="match status" value="1"/>
</dbReference>
<dbReference type="InterPro" id="IPR011059">
    <property type="entry name" value="Metal-dep_hydrolase_composite"/>
</dbReference>
<dbReference type="Gene3D" id="2.30.40.10">
    <property type="entry name" value="Urease, subunit C, domain 1"/>
    <property type="match status" value="1"/>
</dbReference>
<evidence type="ECO:0000313" key="2">
    <source>
        <dbReference type="EMBL" id="ELR24056.1"/>
    </source>
</evidence>
<gene>
    <name evidence="2" type="ORF">ACA1_013500</name>
</gene>
<dbReference type="EMBL" id="KB007839">
    <property type="protein sequence ID" value="ELR24056.1"/>
    <property type="molecule type" value="Genomic_DNA"/>
</dbReference>
<sequence length="107" mass="11423">MQGIGYHWEMGMLGQGGLTPYQVLYACTLAPAKVLGFGRDLGSLEAGKLADLIVYDAADSPLDDIANSQRVKFVMKDGRMWDAATMDQVLPTAQPLPAGPVLNTPSL</sequence>
<keyword evidence="3" id="KW-1185">Reference proteome</keyword>
<name>L8HI35_ACACF</name>
<keyword evidence="2" id="KW-0378">Hydrolase</keyword>
<dbReference type="InterPro" id="IPR051781">
    <property type="entry name" value="Metallo-dep_Hydrolase"/>
</dbReference>
<evidence type="ECO:0000313" key="3">
    <source>
        <dbReference type="Proteomes" id="UP000011083"/>
    </source>
</evidence>
<dbReference type="SUPFAM" id="SSF51338">
    <property type="entry name" value="Composite domain of metallo-dependent hydrolases"/>
    <property type="match status" value="1"/>
</dbReference>
<dbReference type="KEGG" id="acan:ACA1_013500"/>
<dbReference type="Pfam" id="PF01979">
    <property type="entry name" value="Amidohydro_1"/>
    <property type="match status" value="1"/>
</dbReference>
<dbReference type="GeneID" id="14925058"/>
<organism evidence="2 3">
    <name type="scientific">Acanthamoeba castellanii (strain ATCC 30010 / Neff)</name>
    <dbReference type="NCBI Taxonomy" id="1257118"/>
    <lineage>
        <taxon>Eukaryota</taxon>
        <taxon>Amoebozoa</taxon>
        <taxon>Discosea</taxon>
        <taxon>Longamoebia</taxon>
        <taxon>Centramoebida</taxon>
        <taxon>Acanthamoebidae</taxon>
        <taxon>Acanthamoeba</taxon>
    </lineage>
</organism>
<evidence type="ECO:0000259" key="1">
    <source>
        <dbReference type="Pfam" id="PF01979"/>
    </source>
</evidence>
<dbReference type="Proteomes" id="UP000011083">
    <property type="component" value="Unassembled WGS sequence"/>
</dbReference>
<reference evidence="2 3" key="1">
    <citation type="journal article" date="2013" name="Genome Biol.">
        <title>Genome of Acanthamoeba castellanii highlights extensive lateral gene transfer and early evolution of tyrosine kinase signaling.</title>
        <authorList>
            <person name="Clarke M."/>
            <person name="Lohan A.J."/>
            <person name="Liu B."/>
            <person name="Lagkouvardos I."/>
            <person name="Roy S."/>
            <person name="Zafar N."/>
            <person name="Bertelli C."/>
            <person name="Schilde C."/>
            <person name="Kianianmomeni A."/>
            <person name="Burglin T.R."/>
            <person name="Frech C."/>
            <person name="Turcotte B."/>
            <person name="Kopec K.O."/>
            <person name="Synnott J.M."/>
            <person name="Choo C."/>
            <person name="Paponov I."/>
            <person name="Finkler A."/>
            <person name="Soon Heng Tan C."/>
            <person name="Hutchins A.P."/>
            <person name="Weinmeier T."/>
            <person name="Rattei T."/>
            <person name="Chu J.S."/>
            <person name="Gimenez G."/>
            <person name="Irimia M."/>
            <person name="Rigden D.J."/>
            <person name="Fitzpatrick D.A."/>
            <person name="Lorenzo-Morales J."/>
            <person name="Bateman A."/>
            <person name="Chiu C.H."/>
            <person name="Tang P."/>
            <person name="Hegemann P."/>
            <person name="Fromm H."/>
            <person name="Raoult D."/>
            <person name="Greub G."/>
            <person name="Miranda-Saavedra D."/>
            <person name="Chen N."/>
            <person name="Nash P."/>
            <person name="Ginger M.L."/>
            <person name="Horn M."/>
            <person name="Schaap P."/>
            <person name="Caler L."/>
            <person name="Loftus B."/>
        </authorList>
    </citation>
    <scope>NUCLEOTIDE SEQUENCE [LARGE SCALE GENOMIC DNA]</scope>
    <source>
        <strain evidence="2 3">Neff</strain>
    </source>
</reference>
<proteinExistence type="predicted"/>
<accession>L8HI35</accession>
<dbReference type="RefSeq" id="XP_004353584.1">
    <property type="nucleotide sequence ID" value="XM_004353532.1"/>
</dbReference>
<feature type="domain" description="Amidohydrolase-related" evidence="1">
    <location>
        <begin position="15"/>
        <end position="79"/>
    </location>
</feature>
<dbReference type="Gene3D" id="3.20.20.140">
    <property type="entry name" value="Metal-dependent hydrolases"/>
    <property type="match status" value="1"/>
</dbReference>
<dbReference type="GO" id="GO:0016810">
    <property type="term" value="F:hydrolase activity, acting on carbon-nitrogen (but not peptide) bonds"/>
    <property type="evidence" value="ECO:0007669"/>
    <property type="project" value="InterPro"/>
</dbReference>
<dbReference type="VEuPathDB" id="AmoebaDB:ACA1_013500"/>
<dbReference type="InterPro" id="IPR006680">
    <property type="entry name" value="Amidohydro-rel"/>
</dbReference>
<dbReference type="OrthoDB" id="5595695at2759"/>
<protein>
    <submittedName>
        <fullName evidence="2">Amidohydrolase</fullName>
    </submittedName>
</protein>